<protein>
    <recommendedName>
        <fullName evidence="5">3-oxoacyl-[acyl-carrier protein] reductase</fullName>
    </recommendedName>
</protein>
<sequence>MNSHSNSNANVSMVKELPGVAVVTGAASGIGRAVAHALARAGCSAIALIDVNAAGLTEVASSIRALNQDMRVLELQCDAAHEAEVVRAFDAIHDAFNRLDYAINCAGVPGNTGPSDVALVSAFDRVIAVNLRGLFLCARQELRIMKSQSLDSHVYPGIDASRAQRGAIVNIASGLAYVALPGCPAYCASKAGVAALTRSDAVDYALSRIRVNAVLPGIVETSMTSGAKAELDDHAVKVMTPLQRWGQPREIADACVFLCSSKASFVTGISMPVDGGYLAI</sequence>
<keyword evidence="2" id="KW-0521">NADP</keyword>
<dbReference type="HOGENOM" id="CLU_010194_1_0_1"/>
<dbReference type="PRINTS" id="PR00081">
    <property type="entry name" value="GDHRDH"/>
</dbReference>
<dbReference type="Proteomes" id="UP000027920">
    <property type="component" value="Unassembled WGS sequence"/>
</dbReference>
<dbReference type="VEuPathDB" id="FungiDB:A1O9_10309"/>
<dbReference type="Gene3D" id="3.40.50.720">
    <property type="entry name" value="NAD(P)-binding Rossmann-like Domain"/>
    <property type="match status" value="1"/>
</dbReference>
<dbReference type="SUPFAM" id="SSF51735">
    <property type="entry name" value="NAD(P)-binding Rossmann-fold domains"/>
    <property type="match status" value="1"/>
</dbReference>
<organism evidence="3 4">
    <name type="scientific">Exophiala aquamarina CBS 119918</name>
    <dbReference type="NCBI Taxonomy" id="1182545"/>
    <lineage>
        <taxon>Eukaryota</taxon>
        <taxon>Fungi</taxon>
        <taxon>Dikarya</taxon>
        <taxon>Ascomycota</taxon>
        <taxon>Pezizomycotina</taxon>
        <taxon>Eurotiomycetes</taxon>
        <taxon>Chaetothyriomycetidae</taxon>
        <taxon>Chaetothyriales</taxon>
        <taxon>Herpotrichiellaceae</taxon>
        <taxon>Exophiala</taxon>
    </lineage>
</organism>
<dbReference type="GeneID" id="25285213"/>
<evidence type="ECO:0000313" key="4">
    <source>
        <dbReference type="Proteomes" id="UP000027920"/>
    </source>
</evidence>
<accession>A0A072P2I0</accession>
<dbReference type="PANTHER" id="PTHR42760">
    <property type="entry name" value="SHORT-CHAIN DEHYDROGENASES/REDUCTASES FAMILY MEMBER"/>
    <property type="match status" value="1"/>
</dbReference>
<dbReference type="EMBL" id="AMGV01000012">
    <property type="protein sequence ID" value="KEF53907.1"/>
    <property type="molecule type" value="Genomic_DNA"/>
</dbReference>
<dbReference type="GO" id="GO:0030497">
    <property type="term" value="P:fatty acid elongation"/>
    <property type="evidence" value="ECO:0007669"/>
    <property type="project" value="TreeGrafter"/>
</dbReference>
<evidence type="ECO:0000256" key="2">
    <source>
        <dbReference type="ARBA" id="ARBA00022857"/>
    </source>
</evidence>
<dbReference type="GO" id="GO:0016616">
    <property type="term" value="F:oxidoreductase activity, acting on the CH-OH group of donors, NAD or NADP as acceptor"/>
    <property type="evidence" value="ECO:0007669"/>
    <property type="project" value="TreeGrafter"/>
</dbReference>
<proteinExistence type="inferred from homology"/>
<dbReference type="STRING" id="1182545.A0A072P2I0"/>
<name>A0A072P2I0_9EURO</name>
<dbReference type="Pfam" id="PF13561">
    <property type="entry name" value="adh_short_C2"/>
    <property type="match status" value="1"/>
</dbReference>
<dbReference type="PANTHER" id="PTHR42760:SF123">
    <property type="entry name" value="OXIDOREDUCTASE"/>
    <property type="match status" value="1"/>
</dbReference>
<dbReference type="InterPro" id="IPR002347">
    <property type="entry name" value="SDR_fam"/>
</dbReference>
<dbReference type="InterPro" id="IPR036291">
    <property type="entry name" value="NAD(P)-bd_dom_sf"/>
</dbReference>
<dbReference type="RefSeq" id="XP_013256497.1">
    <property type="nucleotide sequence ID" value="XM_013401043.1"/>
</dbReference>
<dbReference type="OrthoDB" id="5840532at2759"/>
<dbReference type="AlphaFoldDB" id="A0A072P2I0"/>
<comment type="similarity">
    <text evidence="1">Belongs to the short-chain dehydrogenases/reductases (SDR) family.</text>
</comment>
<dbReference type="CDD" id="cd05233">
    <property type="entry name" value="SDR_c"/>
    <property type="match status" value="1"/>
</dbReference>
<dbReference type="FunFam" id="3.40.50.720:FF:000084">
    <property type="entry name" value="Short-chain dehydrogenase reductase"/>
    <property type="match status" value="1"/>
</dbReference>
<dbReference type="PRINTS" id="PR00080">
    <property type="entry name" value="SDRFAMILY"/>
</dbReference>
<gene>
    <name evidence="3" type="ORF">A1O9_10309</name>
</gene>
<keyword evidence="4" id="KW-1185">Reference proteome</keyword>
<evidence type="ECO:0000256" key="1">
    <source>
        <dbReference type="ARBA" id="ARBA00006484"/>
    </source>
</evidence>
<evidence type="ECO:0008006" key="5">
    <source>
        <dbReference type="Google" id="ProtNLM"/>
    </source>
</evidence>
<evidence type="ECO:0000313" key="3">
    <source>
        <dbReference type="EMBL" id="KEF53907.1"/>
    </source>
</evidence>
<comment type="caution">
    <text evidence="3">The sequence shown here is derived from an EMBL/GenBank/DDBJ whole genome shotgun (WGS) entry which is preliminary data.</text>
</comment>
<reference evidence="3 4" key="1">
    <citation type="submission" date="2013-03" db="EMBL/GenBank/DDBJ databases">
        <title>The Genome Sequence of Exophiala aquamarina CBS 119918.</title>
        <authorList>
            <consortium name="The Broad Institute Genomics Platform"/>
            <person name="Cuomo C."/>
            <person name="de Hoog S."/>
            <person name="Gorbushina A."/>
            <person name="Walker B."/>
            <person name="Young S.K."/>
            <person name="Zeng Q."/>
            <person name="Gargeya S."/>
            <person name="Fitzgerald M."/>
            <person name="Haas B."/>
            <person name="Abouelleil A."/>
            <person name="Allen A.W."/>
            <person name="Alvarado L."/>
            <person name="Arachchi H.M."/>
            <person name="Berlin A.M."/>
            <person name="Chapman S.B."/>
            <person name="Gainer-Dewar J."/>
            <person name="Goldberg J."/>
            <person name="Griggs A."/>
            <person name="Gujja S."/>
            <person name="Hansen M."/>
            <person name="Howarth C."/>
            <person name="Imamovic A."/>
            <person name="Ireland A."/>
            <person name="Larimer J."/>
            <person name="McCowan C."/>
            <person name="Murphy C."/>
            <person name="Pearson M."/>
            <person name="Poon T.W."/>
            <person name="Priest M."/>
            <person name="Roberts A."/>
            <person name="Saif S."/>
            <person name="Shea T."/>
            <person name="Sisk P."/>
            <person name="Sykes S."/>
            <person name="Wortman J."/>
            <person name="Nusbaum C."/>
            <person name="Birren B."/>
        </authorList>
    </citation>
    <scope>NUCLEOTIDE SEQUENCE [LARGE SCALE GENOMIC DNA]</scope>
    <source>
        <strain evidence="3 4">CBS 119918</strain>
    </source>
</reference>